<dbReference type="InterPro" id="IPR035649">
    <property type="entry name" value="EFG_V"/>
</dbReference>
<dbReference type="InterPro" id="IPR014721">
    <property type="entry name" value="Ribsml_uS5_D2-typ_fold_subgr"/>
</dbReference>
<dbReference type="AlphaFoldDB" id="A0A0S7YGD2"/>
<dbReference type="PROSITE" id="PS51722">
    <property type="entry name" value="G_TR_2"/>
    <property type="match status" value="1"/>
</dbReference>
<keyword evidence="6" id="KW-0963">Cytoplasm</keyword>
<dbReference type="Gene3D" id="3.30.230.10">
    <property type="match status" value="1"/>
</dbReference>
<comment type="subcellular location">
    <subcellularLocation>
        <location evidence="6">Cytoplasm</location>
    </subcellularLocation>
</comment>
<dbReference type="GO" id="GO:0005737">
    <property type="term" value="C:cytoplasm"/>
    <property type="evidence" value="ECO:0007669"/>
    <property type="project" value="UniProtKB-SubCell"/>
</dbReference>
<feature type="binding site" evidence="6">
    <location>
        <begin position="78"/>
        <end position="82"/>
    </location>
    <ligand>
        <name>GTP</name>
        <dbReference type="ChEBI" id="CHEBI:37565"/>
    </ligand>
</feature>
<evidence type="ECO:0000256" key="4">
    <source>
        <dbReference type="ARBA" id="ARBA00022917"/>
    </source>
</evidence>
<dbReference type="EMBL" id="LJNI01000034">
    <property type="protein sequence ID" value="KPJ73435.1"/>
    <property type="molecule type" value="Genomic_DNA"/>
</dbReference>
<dbReference type="Pfam" id="PF14492">
    <property type="entry name" value="EFG_III"/>
    <property type="match status" value="1"/>
</dbReference>
<dbReference type="InterPro" id="IPR031157">
    <property type="entry name" value="G_TR_CS"/>
</dbReference>
<keyword evidence="3 6" id="KW-0251">Elongation factor</keyword>
<dbReference type="InterPro" id="IPR004540">
    <property type="entry name" value="Transl_elong_EFG/EF2"/>
</dbReference>
<dbReference type="NCBIfam" id="TIGR00231">
    <property type="entry name" value="small_GTP"/>
    <property type="match status" value="1"/>
</dbReference>
<dbReference type="SUPFAM" id="SSF54980">
    <property type="entry name" value="EF-G C-terminal domain-like"/>
    <property type="match status" value="2"/>
</dbReference>
<evidence type="ECO:0000256" key="3">
    <source>
        <dbReference type="ARBA" id="ARBA00022768"/>
    </source>
</evidence>
<dbReference type="Pfam" id="PF03144">
    <property type="entry name" value="GTP_EFTU_D2"/>
    <property type="match status" value="1"/>
</dbReference>
<gene>
    <name evidence="6 9" type="primary">fusA</name>
    <name evidence="9" type="ORF">AMJ52_03775</name>
</gene>
<dbReference type="SUPFAM" id="SSF54211">
    <property type="entry name" value="Ribosomal protein S5 domain 2-like"/>
    <property type="match status" value="1"/>
</dbReference>
<comment type="similarity">
    <text evidence="1 6">Belongs to the TRAFAC class translation factor GTPase superfamily. Classic translation factor GTPase family. EF-G/EF-2 subfamily.</text>
</comment>
<dbReference type="InterPro" id="IPR009022">
    <property type="entry name" value="EFG_III"/>
</dbReference>
<dbReference type="PRINTS" id="PR00315">
    <property type="entry name" value="ELONGATNFCT"/>
</dbReference>
<dbReference type="CDD" id="cd01434">
    <property type="entry name" value="EFG_mtEFG1_IV"/>
    <property type="match status" value="1"/>
</dbReference>
<dbReference type="Gene3D" id="3.30.70.870">
    <property type="entry name" value="Elongation Factor G (Translational Gtpase), domain 3"/>
    <property type="match status" value="1"/>
</dbReference>
<dbReference type="CDD" id="cd16262">
    <property type="entry name" value="EFG_III"/>
    <property type="match status" value="1"/>
</dbReference>
<feature type="binding site" evidence="6">
    <location>
        <begin position="132"/>
        <end position="135"/>
    </location>
    <ligand>
        <name>GTP</name>
        <dbReference type="ChEBI" id="CHEBI:37565"/>
    </ligand>
</feature>
<dbReference type="SUPFAM" id="SSF52540">
    <property type="entry name" value="P-loop containing nucleoside triphosphate hydrolases"/>
    <property type="match status" value="1"/>
</dbReference>
<name>A0A0S7YGD2_UNCT6</name>
<dbReference type="CDD" id="cd04088">
    <property type="entry name" value="EFG_mtEFG_II"/>
    <property type="match status" value="1"/>
</dbReference>
<evidence type="ECO:0000256" key="2">
    <source>
        <dbReference type="ARBA" id="ARBA00022741"/>
    </source>
</evidence>
<feature type="binding site" evidence="6">
    <location>
        <begin position="14"/>
        <end position="21"/>
    </location>
    <ligand>
        <name>GTP</name>
        <dbReference type="ChEBI" id="CHEBI:37565"/>
    </ligand>
</feature>
<evidence type="ECO:0000256" key="7">
    <source>
        <dbReference type="NCBIfam" id="TIGR00484"/>
    </source>
</evidence>
<dbReference type="FunFam" id="3.30.70.240:FF:000001">
    <property type="entry name" value="Elongation factor G"/>
    <property type="match status" value="1"/>
</dbReference>
<dbReference type="FunFam" id="3.40.50.300:FF:000029">
    <property type="entry name" value="Elongation factor G"/>
    <property type="match status" value="1"/>
</dbReference>
<dbReference type="InterPro" id="IPR035647">
    <property type="entry name" value="EFG_III/V"/>
</dbReference>
<evidence type="ECO:0000256" key="1">
    <source>
        <dbReference type="ARBA" id="ARBA00005870"/>
    </source>
</evidence>
<feature type="domain" description="Tr-type G" evidence="8">
    <location>
        <begin position="5"/>
        <end position="280"/>
    </location>
</feature>
<dbReference type="Pfam" id="PF00679">
    <property type="entry name" value="EFG_C"/>
    <property type="match status" value="1"/>
</dbReference>
<dbReference type="NCBIfam" id="NF009381">
    <property type="entry name" value="PRK12740.1-5"/>
    <property type="match status" value="1"/>
</dbReference>
<dbReference type="InterPro" id="IPR027417">
    <property type="entry name" value="P-loop_NTPase"/>
</dbReference>
<evidence type="ECO:0000259" key="8">
    <source>
        <dbReference type="PROSITE" id="PS51722"/>
    </source>
</evidence>
<accession>A0A0S7YGD2</accession>
<dbReference type="InterPro" id="IPR000795">
    <property type="entry name" value="T_Tr_GTP-bd_dom"/>
</dbReference>
<dbReference type="Proteomes" id="UP000051012">
    <property type="component" value="Unassembled WGS sequence"/>
</dbReference>
<dbReference type="InterPro" id="IPR005225">
    <property type="entry name" value="Small_GTP-bd"/>
</dbReference>
<dbReference type="InterPro" id="IPR009000">
    <property type="entry name" value="Transl_B-barrel_sf"/>
</dbReference>
<dbReference type="InterPro" id="IPR020568">
    <property type="entry name" value="Ribosomal_Su5_D2-typ_SF"/>
</dbReference>
<dbReference type="CDD" id="cd03713">
    <property type="entry name" value="EFG_mtEFG_C"/>
    <property type="match status" value="1"/>
</dbReference>
<evidence type="ECO:0000256" key="5">
    <source>
        <dbReference type="ARBA" id="ARBA00023134"/>
    </source>
</evidence>
<dbReference type="InterPro" id="IPR041095">
    <property type="entry name" value="EFG_II"/>
</dbReference>
<dbReference type="GO" id="GO:0003924">
    <property type="term" value="F:GTPase activity"/>
    <property type="evidence" value="ECO:0007669"/>
    <property type="project" value="InterPro"/>
</dbReference>
<dbReference type="InterPro" id="IPR047872">
    <property type="entry name" value="EFG_IV"/>
</dbReference>
<sequence length="685" mass="77247">MIDLKTIRNIGLAAHIDAGKTTTTERILFYTGKIRRMGEVDDGSATMDWMEQERERGITITSAATTSYWKNHRINIIDTPGHVDFTVEVERSMKVLDGLIAIFCAVGGVQPQSETVWHQADKYGVPRIAFINKMDRIGADFYRVVKQMQGKLSLMPLVIQIPIADEDNFYGLIDIIEEKAVYWEEGTQGATYRFDDIPAEYRELTTKYRTKLLEALAEHDEELFEHYFAKEQISVDKIKSVIRKGTINRHFVPVLCGTALKYKGIQKLLDAVIDFLPSPIELPPMKAFNPKTSKEETRKPSADDPFSALLFKTQTDPHLGLIYYVRIYSGEINSGDKVLVYPPERIDRIGRLLLMHANKRQETKTLTVGEIGVVTGLRECKTGYTLCSPKHPISFEPMKFPEPVIFVSLEPKTKMDDAKLDNSLKYLQIEDPTFKVRTDEETSQRIISGMGELHLEIIVERLKREFGVACTVSKPHVSYRETITKSVTAEGRFIKQTGGKGQFGVVTMTLAPAERGKGLMIINKIKAGTIPRQFIPPIEQGIKEQAEIGIYWGYPILDIEATIIKGSYHPVDSTEMSFKVAAQMAMRDAFMKAKPILLEPIMSLEIITPALYLGDVINDLNARKGRIINIETNKQEKIVAASLALAKSFGYATDLRSITQGHGTHTMQFSHYAPKEEKEEQLSTD</sequence>
<dbReference type="SMART" id="SM00889">
    <property type="entry name" value="EFG_IV"/>
    <property type="match status" value="1"/>
</dbReference>
<dbReference type="GO" id="GO:0003746">
    <property type="term" value="F:translation elongation factor activity"/>
    <property type="evidence" value="ECO:0007669"/>
    <property type="project" value="UniProtKB-UniRule"/>
</dbReference>
<dbReference type="InterPro" id="IPR004161">
    <property type="entry name" value="EFTu-like_2"/>
</dbReference>
<organism evidence="9 10">
    <name type="scientific">candidate division TA06 bacterium DG_78</name>
    <dbReference type="NCBI Taxonomy" id="1703772"/>
    <lineage>
        <taxon>Bacteria</taxon>
        <taxon>Bacteria division TA06</taxon>
    </lineage>
</organism>
<dbReference type="PROSITE" id="PS00301">
    <property type="entry name" value="G_TR_1"/>
    <property type="match status" value="1"/>
</dbReference>
<dbReference type="Pfam" id="PF03764">
    <property type="entry name" value="EFG_IV"/>
    <property type="match status" value="1"/>
</dbReference>
<dbReference type="Pfam" id="PF00009">
    <property type="entry name" value="GTP_EFTU"/>
    <property type="match status" value="1"/>
</dbReference>
<dbReference type="FunFam" id="3.30.70.870:FF:000001">
    <property type="entry name" value="Elongation factor G"/>
    <property type="match status" value="1"/>
</dbReference>
<dbReference type="NCBIfam" id="TIGR00484">
    <property type="entry name" value="EF-G"/>
    <property type="match status" value="1"/>
</dbReference>
<keyword evidence="2 6" id="KW-0547">Nucleotide-binding</keyword>
<dbReference type="SMART" id="SM00838">
    <property type="entry name" value="EFG_C"/>
    <property type="match status" value="1"/>
</dbReference>
<comment type="function">
    <text evidence="6">Catalyzes the GTP-dependent ribosomal translocation step during translation elongation. During this step, the ribosome changes from the pre-translocational (PRE) to the post-translocational (POST) state as the newly formed A-site-bound peptidyl-tRNA and P-site-bound deacylated tRNA move to the P and E sites, respectively. Catalyzes the coordinated movement of the two tRNA molecules, the mRNA and conformational changes in the ribosome.</text>
</comment>
<dbReference type="Gene3D" id="3.40.50.300">
    <property type="entry name" value="P-loop containing nucleotide triphosphate hydrolases"/>
    <property type="match status" value="1"/>
</dbReference>
<dbReference type="InterPro" id="IPR000640">
    <property type="entry name" value="EFG_V-like"/>
</dbReference>
<dbReference type="PATRIC" id="fig|1703772.3.peg.1277"/>
<evidence type="ECO:0000313" key="10">
    <source>
        <dbReference type="Proteomes" id="UP000051012"/>
    </source>
</evidence>
<dbReference type="PANTHER" id="PTHR43261:SF1">
    <property type="entry name" value="RIBOSOME-RELEASING FACTOR 2, MITOCHONDRIAL"/>
    <property type="match status" value="1"/>
</dbReference>
<dbReference type="GO" id="GO:0032790">
    <property type="term" value="P:ribosome disassembly"/>
    <property type="evidence" value="ECO:0007669"/>
    <property type="project" value="TreeGrafter"/>
</dbReference>
<dbReference type="PANTHER" id="PTHR43261">
    <property type="entry name" value="TRANSLATION ELONGATION FACTOR G-RELATED"/>
    <property type="match status" value="1"/>
</dbReference>
<dbReference type="HAMAP" id="MF_00054_B">
    <property type="entry name" value="EF_G_EF_2_B"/>
    <property type="match status" value="1"/>
</dbReference>
<dbReference type="CDD" id="cd01886">
    <property type="entry name" value="EF-G"/>
    <property type="match status" value="1"/>
</dbReference>
<evidence type="ECO:0000256" key="6">
    <source>
        <dbReference type="HAMAP-Rule" id="MF_00054"/>
    </source>
</evidence>
<reference evidence="9 10" key="1">
    <citation type="journal article" date="2015" name="Microbiome">
        <title>Genomic resolution of linkages in carbon, nitrogen, and sulfur cycling among widespread estuary sediment bacteria.</title>
        <authorList>
            <person name="Baker B.J."/>
            <person name="Lazar C.S."/>
            <person name="Teske A.P."/>
            <person name="Dick G.J."/>
        </authorList>
    </citation>
    <scope>NUCLEOTIDE SEQUENCE [LARGE SCALE GENOMIC DNA]</scope>
    <source>
        <strain evidence="9">DG_78</strain>
    </source>
</reference>
<dbReference type="Gene3D" id="2.40.30.10">
    <property type="entry name" value="Translation factors"/>
    <property type="match status" value="1"/>
</dbReference>
<evidence type="ECO:0000313" key="9">
    <source>
        <dbReference type="EMBL" id="KPJ73435.1"/>
    </source>
</evidence>
<keyword evidence="4 6" id="KW-0648">Protein biosynthesis</keyword>
<dbReference type="InterPro" id="IPR005517">
    <property type="entry name" value="Transl_elong_EFG/EF2_IV"/>
</dbReference>
<protein>
    <recommendedName>
        <fullName evidence="6 7">Elongation factor G</fullName>
        <shortName evidence="6">EF-G</shortName>
    </recommendedName>
</protein>
<dbReference type="SUPFAM" id="SSF50447">
    <property type="entry name" value="Translation proteins"/>
    <property type="match status" value="1"/>
</dbReference>
<keyword evidence="5 6" id="KW-0342">GTP-binding</keyword>
<comment type="caution">
    <text evidence="9">The sequence shown here is derived from an EMBL/GenBank/DDBJ whole genome shotgun (WGS) entry which is preliminary data.</text>
</comment>
<dbReference type="GO" id="GO:0005525">
    <property type="term" value="F:GTP binding"/>
    <property type="evidence" value="ECO:0007669"/>
    <property type="project" value="UniProtKB-UniRule"/>
</dbReference>
<dbReference type="Gene3D" id="3.30.70.240">
    <property type="match status" value="1"/>
</dbReference>
<proteinExistence type="inferred from homology"/>